<dbReference type="RefSeq" id="WP_084233502.1">
    <property type="nucleotide sequence ID" value="NZ_FWXW01000001.1"/>
</dbReference>
<dbReference type="NCBIfam" id="TIGR02532">
    <property type="entry name" value="IV_pilin_GFxxxE"/>
    <property type="match status" value="1"/>
</dbReference>
<dbReference type="STRING" id="1122930.SAMN02745168_0906"/>
<organism evidence="2 3">
    <name type="scientific">Papillibacter cinnamivorans DSM 12816</name>
    <dbReference type="NCBI Taxonomy" id="1122930"/>
    <lineage>
        <taxon>Bacteria</taxon>
        <taxon>Bacillati</taxon>
        <taxon>Bacillota</taxon>
        <taxon>Clostridia</taxon>
        <taxon>Eubacteriales</taxon>
        <taxon>Oscillospiraceae</taxon>
        <taxon>Papillibacter</taxon>
    </lineage>
</organism>
<evidence type="ECO:0000313" key="2">
    <source>
        <dbReference type="EMBL" id="SMC42804.1"/>
    </source>
</evidence>
<proteinExistence type="predicted"/>
<feature type="transmembrane region" description="Helical" evidence="1">
    <location>
        <begin position="12"/>
        <end position="35"/>
    </location>
</feature>
<evidence type="ECO:0000313" key="3">
    <source>
        <dbReference type="Proteomes" id="UP000192790"/>
    </source>
</evidence>
<dbReference type="InterPro" id="IPR045584">
    <property type="entry name" value="Pilin-like"/>
</dbReference>
<keyword evidence="3" id="KW-1185">Reference proteome</keyword>
<keyword evidence="1" id="KW-1133">Transmembrane helix</keyword>
<reference evidence="2 3" key="1">
    <citation type="submission" date="2017-04" db="EMBL/GenBank/DDBJ databases">
        <authorList>
            <person name="Afonso C.L."/>
            <person name="Miller P.J."/>
            <person name="Scott M.A."/>
            <person name="Spackman E."/>
            <person name="Goraichik I."/>
            <person name="Dimitrov K.M."/>
            <person name="Suarez D.L."/>
            <person name="Swayne D.E."/>
        </authorList>
    </citation>
    <scope>NUCLEOTIDE SEQUENCE [LARGE SCALE GENOMIC DNA]</scope>
    <source>
        <strain evidence="2 3">DSM 12816</strain>
    </source>
</reference>
<dbReference type="EMBL" id="FWXW01000001">
    <property type="protein sequence ID" value="SMC42804.1"/>
    <property type="molecule type" value="Genomic_DNA"/>
</dbReference>
<dbReference type="SUPFAM" id="SSF54523">
    <property type="entry name" value="Pili subunits"/>
    <property type="match status" value="1"/>
</dbReference>
<name>A0A1W1Z349_9FIRM</name>
<accession>A0A1W1Z349</accession>
<keyword evidence="1" id="KW-0812">Transmembrane</keyword>
<dbReference type="Proteomes" id="UP000192790">
    <property type="component" value="Unassembled WGS sequence"/>
</dbReference>
<dbReference type="AlphaFoldDB" id="A0A1W1Z349"/>
<keyword evidence="1" id="KW-0472">Membrane</keyword>
<dbReference type="InterPro" id="IPR012902">
    <property type="entry name" value="N_methyl_site"/>
</dbReference>
<gene>
    <name evidence="2" type="ORF">SAMN02745168_0906</name>
</gene>
<evidence type="ECO:0000256" key="1">
    <source>
        <dbReference type="SAM" id="Phobius"/>
    </source>
</evidence>
<protein>
    <submittedName>
        <fullName evidence="2">Prepilin-type N-terminal cleavage/methylation domain-containing protein</fullName>
    </submittedName>
</protein>
<dbReference type="Pfam" id="PF07963">
    <property type="entry name" value="N_methyl"/>
    <property type="match status" value="1"/>
</dbReference>
<sequence length="306" mass="33140">MPKRKLNKKGFTLMEVMVAIAIVAIVSGPLLQTFITSNRVGRRSYDVDKANAASVKTVEAVKGDPTSVSTVNYSHTRTFDPSLGKYVNTFSKTQYYDVNWAGPYDTDLGGTCPFSAVTTVTGVEGDTDDVELSYINELVVDSGAQKGLNYHIVAEYSQMSSGTTYPIRVTTDGVNYKVEASNGVLSYAILSSTKGGATNIYQQFPVEDCVTTGIPLVVDAGDSGGKYISFLVDNRTGKDLDLYIYGDFAEPHLITTSLVSGIMNVHHMSVSSASLSYDKLDVNVRIYRDSDGSEITDYTTMIYLAG</sequence>